<comment type="caution">
    <text evidence="1">The sequence shown here is derived from an EMBL/GenBank/DDBJ whole genome shotgun (WGS) entry which is preliminary data.</text>
</comment>
<dbReference type="Proteomes" id="UP000405615">
    <property type="component" value="Unassembled WGS sequence"/>
</dbReference>
<name>A0A9P1YI93_LISMN</name>
<sequence length="71" mass="8325">MTLFEKELNQIFEIAETEEELNNFFDHVATAGMFTRPLFLYVLKCQLAVDPDLKNEIRDAWKASKVKEESK</sequence>
<evidence type="ECO:0000313" key="1">
    <source>
        <dbReference type="EMBL" id="EAE6067974.1"/>
    </source>
</evidence>
<dbReference type="EMBL" id="AAASZT010000004">
    <property type="protein sequence ID" value="EAE6067974.1"/>
    <property type="molecule type" value="Genomic_DNA"/>
</dbReference>
<dbReference type="AlphaFoldDB" id="A0A9P1YI93"/>
<proteinExistence type="predicted"/>
<organism evidence="1 2">
    <name type="scientific">Listeria monocytogenes serotype 1/2a</name>
    <dbReference type="NCBI Taxonomy" id="1906951"/>
    <lineage>
        <taxon>Bacteria</taxon>
        <taxon>Bacillati</taxon>
        <taxon>Bacillota</taxon>
        <taxon>Bacilli</taxon>
        <taxon>Bacillales</taxon>
        <taxon>Listeriaceae</taxon>
        <taxon>Listeria</taxon>
    </lineage>
</organism>
<protein>
    <submittedName>
        <fullName evidence="1">Uncharacterized protein</fullName>
    </submittedName>
</protein>
<reference evidence="1 2" key="1">
    <citation type="submission" date="2019-03" db="EMBL/GenBank/DDBJ databases">
        <authorList>
            <consortium name="GenomeTrakr: Next Generation Sequencing Network for Food Pathogen Tracability"/>
        </authorList>
    </citation>
    <scope>NUCLEOTIDE SEQUENCE [LARGE SCALE GENOMIC DNA]</scope>
    <source>
        <strain evidence="1 2">LS1286</strain>
    </source>
</reference>
<accession>A0A9P1YI93</accession>
<evidence type="ECO:0000313" key="2">
    <source>
        <dbReference type="Proteomes" id="UP000405615"/>
    </source>
</evidence>
<gene>
    <name evidence="1" type="ORF">E3096_11180</name>
</gene>